<comment type="similarity">
    <text evidence="1">Belongs to the universal ribosomal protein uS13 family.</text>
</comment>
<dbReference type="PROSITE" id="PS50159">
    <property type="entry name" value="RIBOSOMAL_S13_2"/>
    <property type="match status" value="1"/>
</dbReference>
<dbReference type="GO" id="GO:0005840">
    <property type="term" value="C:ribosome"/>
    <property type="evidence" value="ECO:0007669"/>
    <property type="project" value="UniProtKB-KW"/>
</dbReference>
<dbReference type="PIRSF" id="PIRSF002134">
    <property type="entry name" value="Ribosomal_S13"/>
    <property type="match status" value="1"/>
</dbReference>
<dbReference type="InterPro" id="IPR027437">
    <property type="entry name" value="Rbsml_uS13_C"/>
</dbReference>
<dbReference type="InterPro" id="IPR010979">
    <property type="entry name" value="Ribosomal_uS13-like_H2TH"/>
</dbReference>
<geneLocation type="mitochondrion" evidence="4"/>
<protein>
    <recommendedName>
        <fullName evidence="5">Ribosomal protein S13</fullName>
    </recommendedName>
</protein>
<sequence>MNFNNFCTNFFNIGNNKTQIIIIKYGLNKKRLSLKKKKNLQKSIENFILTNNEHKDVLLKGLSLKKKKMVDNLSYKGYRIIRGLTLNRQRTKTNSRTVRRLRN</sequence>
<evidence type="ECO:0008006" key="5">
    <source>
        <dbReference type="Google" id="ProtNLM"/>
    </source>
</evidence>
<dbReference type="AlphaFoldDB" id="A0A5P8HBK1"/>
<dbReference type="Gene3D" id="4.10.910.10">
    <property type="entry name" value="30s ribosomal protein s13, domain 2"/>
    <property type="match status" value="1"/>
</dbReference>
<organism evidence="4">
    <name type="scientific">Paramoeba aparasomata</name>
    <dbReference type="NCBI Taxonomy" id="2583407"/>
    <lineage>
        <taxon>Eukaryota</taxon>
        <taxon>Amoebozoa</taxon>
        <taxon>Discosea</taxon>
        <taxon>Flabellinia</taxon>
        <taxon>Dactylopodida</taxon>
        <taxon>Paramoebidae</taxon>
        <taxon>Paramoeba</taxon>
    </lineage>
</organism>
<evidence type="ECO:0000256" key="2">
    <source>
        <dbReference type="ARBA" id="ARBA00022980"/>
    </source>
</evidence>
<name>A0A5P8HBK1_9EUKA</name>
<keyword evidence="3" id="KW-0687">Ribonucleoprotein</keyword>
<proteinExistence type="inferred from homology"/>
<evidence type="ECO:0000256" key="3">
    <source>
        <dbReference type="ARBA" id="ARBA00023274"/>
    </source>
</evidence>
<dbReference type="EMBL" id="MK518072">
    <property type="protein sequence ID" value="QFQ52423.1"/>
    <property type="molecule type" value="Genomic_DNA"/>
</dbReference>
<keyword evidence="4" id="KW-0496">Mitochondrion</keyword>
<reference evidence="4" key="1">
    <citation type="journal article" date="2019" name="J. Eukaryot. Microbiol.">
        <title>A Comparative Characterization of the Mitochondrial Genomes of Paramoeba aparasomata and Neoparamoeba pemaquidensis (Amoebozoa, Paramoebidae).</title>
        <authorList>
            <person name="Bondarenko N."/>
            <person name="EkaterinaVolkova"/>
            <person name="Masharsky A."/>
            <person name="Kudryavtsev A."/>
            <person name="Smirnov A."/>
        </authorList>
    </citation>
    <scope>NUCLEOTIDE SEQUENCE</scope>
</reference>
<dbReference type="InterPro" id="IPR001892">
    <property type="entry name" value="Ribosomal_uS13"/>
</dbReference>
<accession>A0A5P8HBK1</accession>
<evidence type="ECO:0000313" key="4">
    <source>
        <dbReference type="EMBL" id="QFQ52423.1"/>
    </source>
</evidence>
<dbReference type="GO" id="GO:1990904">
    <property type="term" value="C:ribonucleoprotein complex"/>
    <property type="evidence" value="ECO:0007669"/>
    <property type="project" value="UniProtKB-KW"/>
</dbReference>
<dbReference type="GO" id="GO:0003735">
    <property type="term" value="F:structural constituent of ribosome"/>
    <property type="evidence" value="ECO:0007669"/>
    <property type="project" value="InterPro"/>
</dbReference>
<gene>
    <name evidence="4" type="primary">ORF12</name>
</gene>
<dbReference type="GO" id="GO:0006412">
    <property type="term" value="P:translation"/>
    <property type="evidence" value="ECO:0007669"/>
    <property type="project" value="InterPro"/>
</dbReference>
<evidence type="ECO:0000256" key="1">
    <source>
        <dbReference type="ARBA" id="ARBA00008080"/>
    </source>
</evidence>
<dbReference type="GO" id="GO:0003723">
    <property type="term" value="F:RNA binding"/>
    <property type="evidence" value="ECO:0007669"/>
    <property type="project" value="InterPro"/>
</dbReference>
<keyword evidence="2" id="KW-0689">Ribosomal protein</keyword>
<dbReference type="SUPFAM" id="SSF46946">
    <property type="entry name" value="S13-like H2TH domain"/>
    <property type="match status" value="1"/>
</dbReference>